<dbReference type="Gene3D" id="3.20.20.370">
    <property type="entry name" value="Glycoside hydrolase/deacetylase"/>
    <property type="match status" value="1"/>
</dbReference>
<keyword evidence="5 9" id="KW-0378">Hydrolase</keyword>
<name>A0A238JET2_9RHOB</name>
<accession>A0A238JET2</accession>
<dbReference type="PANTHER" id="PTHR10587:SF133">
    <property type="entry name" value="CHITIN DEACETYLASE 1-RELATED"/>
    <property type="match status" value="1"/>
</dbReference>
<dbReference type="GO" id="GO:0005975">
    <property type="term" value="P:carbohydrate metabolic process"/>
    <property type="evidence" value="ECO:0007669"/>
    <property type="project" value="InterPro"/>
</dbReference>
<dbReference type="SUPFAM" id="SSF88713">
    <property type="entry name" value="Glycoside hydrolase/deacetylase"/>
    <property type="match status" value="1"/>
</dbReference>
<keyword evidence="7" id="KW-0732">Signal</keyword>
<dbReference type="Proteomes" id="UP000225972">
    <property type="component" value="Unassembled WGS sequence"/>
</dbReference>
<gene>
    <name evidence="9" type="primary">pdaC</name>
    <name evidence="9" type="ORF">TRP8649_02605</name>
</gene>
<dbReference type="AlphaFoldDB" id="A0A238JET2"/>
<dbReference type="EMBL" id="FXXP01000002">
    <property type="protein sequence ID" value="SMX28482.1"/>
    <property type="molecule type" value="Genomic_DNA"/>
</dbReference>
<dbReference type="PROSITE" id="PS51318">
    <property type="entry name" value="TAT"/>
    <property type="match status" value="1"/>
</dbReference>
<dbReference type="PROSITE" id="PS51677">
    <property type="entry name" value="NODB"/>
    <property type="match status" value="1"/>
</dbReference>
<dbReference type="InterPro" id="IPR002509">
    <property type="entry name" value="NODB_dom"/>
</dbReference>
<feature type="signal peptide" evidence="7">
    <location>
        <begin position="1"/>
        <end position="27"/>
    </location>
</feature>
<evidence type="ECO:0000256" key="3">
    <source>
        <dbReference type="ARBA" id="ARBA00020071"/>
    </source>
</evidence>
<dbReference type="InterPro" id="IPR050248">
    <property type="entry name" value="Polysacc_deacetylase_ArnD"/>
</dbReference>
<evidence type="ECO:0000256" key="1">
    <source>
        <dbReference type="ARBA" id="ARBA00003236"/>
    </source>
</evidence>
<proteinExistence type="inferred from homology"/>
<evidence type="ECO:0000313" key="10">
    <source>
        <dbReference type="Proteomes" id="UP000225972"/>
    </source>
</evidence>
<evidence type="ECO:0000256" key="4">
    <source>
        <dbReference type="ARBA" id="ARBA00022723"/>
    </source>
</evidence>
<sequence>MTTFSRRTFLSAGSAACVLAQPQMAQAAAPAISLPKDASRRDSATVMAVKTSTPVVAMTFDDGPHPSLTPKLLDMLKARNLRATFYLIGNRVVTWPDIVKRIADEGHEIGNHSWSHPNLAKHSNASVLSQIDRTTDAIYKVTGRPPVTFRPPYGSFTKRQRLMLYKERNLPTILWSVDPQDWRRPGASVVAKRILKHSRPGAIILSHDIQSGTVKAMPNTFDGLTARGLHFGTVSQMMGWPLWQKRNFRRVAQKKG</sequence>
<organism evidence="9 10">
    <name type="scientific">Pelagimonas phthalicica</name>
    <dbReference type="NCBI Taxonomy" id="1037362"/>
    <lineage>
        <taxon>Bacteria</taxon>
        <taxon>Pseudomonadati</taxon>
        <taxon>Pseudomonadota</taxon>
        <taxon>Alphaproteobacteria</taxon>
        <taxon>Rhodobacterales</taxon>
        <taxon>Roseobacteraceae</taxon>
        <taxon>Pelagimonas</taxon>
    </lineage>
</organism>
<dbReference type="Pfam" id="PF01522">
    <property type="entry name" value="Polysacc_deac_1"/>
    <property type="match status" value="1"/>
</dbReference>
<keyword evidence="4" id="KW-0479">Metal-binding</keyword>
<dbReference type="CDD" id="cd10917">
    <property type="entry name" value="CE4_NodB_like_6s_7s"/>
    <property type="match status" value="1"/>
</dbReference>
<dbReference type="InterPro" id="IPR011330">
    <property type="entry name" value="Glyco_hydro/deAcase_b/a-brl"/>
</dbReference>
<feature type="domain" description="NodB homology" evidence="8">
    <location>
        <begin position="54"/>
        <end position="232"/>
    </location>
</feature>
<dbReference type="GO" id="GO:0016810">
    <property type="term" value="F:hydrolase activity, acting on carbon-nitrogen (but not peptide) bonds"/>
    <property type="evidence" value="ECO:0007669"/>
    <property type="project" value="InterPro"/>
</dbReference>
<evidence type="ECO:0000256" key="2">
    <source>
        <dbReference type="ARBA" id="ARBA00010973"/>
    </source>
</evidence>
<evidence type="ECO:0000256" key="6">
    <source>
        <dbReference type="ARBA" id="ARBA00032976"/>
    </source>
</evidence>
<comment type="function">
    <text evidence="1">Is involved in generating a small heat-stable compound (Nod), an acylated oligomer of N-acetylglucosamine, that stimulates mitosis in various plant protoplasts.</text>
</comment>
<comment type="similarity">
    <text evidence="2">Belongs to the polysaccharide deacetylase family.</text>
</comment>
<dbReference type="GO" id="GO:0046872">
    <property type="term" value="F:metal ion binding"/>
    <property type="evidence" value="ECO:0007669"/>
    <property type="project" value="UniProtKB-KW"/>
</dbReference>
<dbReference type="OrthoDB" id="9784220at2"/>
<evidence type="ECO:0000313" key="9">
    <source>
        <dbReference type="EMBL" id="SMX28482.1"/>
    </source>
</evidence>
<evidence type="ECO:0000256" key="5">
    <source>
        <dbReference type="ARBA" id="ARBA00022801"/>
    </source>
</evidence>
<dbReference type="PANTHER" id="PTHR10587">
    <property type="entry name" value="GLYCOSYL TRANSFERASE-RELATED"/>
    <property type="match status" value="1"/>
</dbReference>
<dbReference type="RefSeq" id="WP_099245850.1">
    <property type="nucleotide sequence ID" value="NZ_FXXP01000002.1"/>
</dbReference>
<protein>
    <recommendedName>
        <fullName evidence="3">Chitooligosaccharide deacetylase</fullName>
    </recommendedName>
    <alternativeName>
        <fullName evidence="6">Nodulation protein B</fullName>
    </alternativeName>
</protein>
<evidence type="ECO:0000256" key="7">
    <source>
        <dbReference type="SAM" id="SignalP"/>
    </source>
</evidence>
<reference evidence="10" key="1">
    <citation type="submission" date="2017-05" db="EMBL/GenBank/DDBJ databases">
        <authorList>
            <person name="Rodrigo-Torres L."/>
            <person name="Arahal R. D."/>
            <person name="Lucena T."/>
        </authorList>
    </citation>
    <scope>NUCLEOTIDE SEQUENCE [LARGE SCALE GENOMIC DNA]</scope>
    <source>
        <strain evidence="10">CECT 8649</strain>
    </source>
</reference>
<evidence type="ECO:0000259" key="8">
    <source>
        <dbReference type="PROSITE" id="PS51677"/>
    </source>
</evidence>
<feature type="chain" id="PRO_5012895775" description="Chitooligosaccharide deacetylase" evidence="7">
    <location>
        <begin position="28"/>
        <end position="256"/>
    </location>
</feature>
<dbReference type="InterPro" id="IPR006311">
    <property type="entry name" value="TAT_signal"/>
</dbReference>
<keyword evidence="10" id="KW-1185">Reference proteome</keyword>
<dbReference type="GO" id="GO:0016020">
    <property type="term" value="C:membrane"/>
    <property type="evidence" value="ECO:0007669"/>
    <property type="project" value="TreeGrafter"/>
</dbReference>